<reference evidence="4" key="2">
    <citation type="journal article" date="2019" name="Int. J. Syst. Evol. Microbiol.">
        <title>The Global Catalogue of Microorganisms (GCM) 10K type strain sequencing project: providing services to taxonomists for standard genome sequencing and annotation.</title>
        <authorList>
            <consortium name="The Broad Institute Genomics Platform"/>
            <consortium name="The Broad Institute Genome Sequencing Center for Infectious Disease"/>
            <person name="Wu L."/>
            <person name="Ma J."/>
        </authorList>
    </citation>
    <scope>NUCLEOTIDE SEQUENCE [LARGE SCALE GENOMIC DNA]</scope>
    <source>
        <strain evidence="4">RDMS1</strain>
    </source>
</reference>
<reference evidence="3" key="3">
    <citation type="submission" date="2024-09" db="EMBL/GenBank/DDBJ databases">
        <authorList>
            <person name="Sun Q."/>
        </authorList>
    </citation>
    <scope>NUCLEOTIDE SEQUENCE</scope>
    <source>
        <strain evidence="3">NBRC 107106</strain>
    </source>
</reference>
<evidence type="ECO:0000313" key="2">
    <source>
        <dbReference type="EMBL" id="MFC7192067.1"/>
    </source>
</evidence>
<dbReference type="GeneID" id="76202163"/>
<dbReference type="EMBL" id="JBHTAX010000004">
    <property type="protein sequence ID" value="MFC7192067.1"/>
    <property type="molecule type" value="Genomic_DNA"/>
</dbReference>
<keyword evidence="1" id="KW-0472">Membrane</keyword>
<name>A0ABD5YX49_9EURY</name>
<keyword evidence="1" id="KW-1133">Transmembrane helix</keyword>
<sequence length="48" mass="5395">MVFDGAWLVGRVVVLSYRGTPLVSALTQAVPMALVLGDLAYYLRRYRH</sequence>
<evidence type="ECO:0000313" key="4">
    <source>
        <dbReference type="Proteomes" id="UP001596417"/>
    </source>
</evidence>
<feature type="transmembrane region" description="Helical" evidence="1">
    <location>
        <begin position="20"/>
        <end position="43"/>
    </location>
</feature>
<reference evidence="3" key="1">
    <citation type="journal article" date="2014" name="Int. J. Syst. Evol. Microbiol.">
        <title>Complete genome sequence of Corynebacterium casei LMG S-19264T (=DSM 44701T), isolated from a smear-ripened cheese.</title>
        <authorList>
            <consortium name="US DOE Joint Genome Institute (JGI-PGF)"/>
            <person name="Walter F."/>
            <person name="Albersmeier A."/>
            <person name="Kalinowski J."/>
            <person name="Ruckert C."/>
        </authorList>
    </citation>
    <scope>NUCLEOTIDE SEQUENCE [LARGE SCALE GENOMIC DNA]</scope>
    <source>
        <strain evidence="3">NBRC 107106</strain>
    </source>
</reference>
<keyword evidence="4" id="KW-1185">Reference proteome</keyword>
<protein>
    <submittedName>
        <fullName evidence="3">Uncharacterized protein</fullName>
    </submittedName>
</protein>
<gene>
    <name evidence="2" type="ORF">ACFQL7_21180</name>
    <name evidence="3" type="ORF">ACFQL7_23475</name>
</gene>
<dbReference type="Proteomes" id="UP001596417">
    <property type="component" value="Unassembled WGS sequence"/>
</dbReference>
<accession>A0ABD5YX49</accession>
<dbReference type="AlphaFoldDB" id="A0ABD5YX49"/>
<evidence type="ECO:0000313" key="3">
    <source>
        <dbReference type="EMBL" id="MFC7192482.1"/>
    </source>
</evidence>
<dbReference type="EMBL" id="JBHTAX010000004">
    <property type="protein sequence ID" value="MFC7192482.1"/>
    <property type="molecule type" value="Genomic_DNA"/>
</dbReference>
<dbReference type="RefSeq" id="WP_264556448.1">
    <property type="nucleotide sequence ID" value="NZ_CP109980.1"/>
</dbReference>
<proteinExistence type="predicted"/>
<comment type="caution">
    <text evidence="3">The sequence shown here is derived from an EMBL/GenBank/DDBJ whole genome shotgun (WGS) entry which is preliminary data.</text>
</comment>
<organism evidence="3 4">
    <name type="scientific">Halocatena marina</name>
    <dbReference type="NCBI Taxonomy" id="2934937"/>
    <lineage>
        <taxon>Archaea</taxon>
        <taxon>Methanobacteriati</taxon>
        <taxon>Methanobacteriota</taxon>
        <taxon>Stenosarchaea group</taxon>
        <taxon>Halobacteria</taxon>
        <taxon>Halobacteriales</taxon>
        <taxon>Natronomonadaceae</taxon>
        <taxon>Halocatena</taxon>
    </lineage>
</organism>
<keyword evidence="1" id="KW-0812">Transmembrane</keyword>
<evidence type="ECO:0000256" key="1">
    <source>
        <dbReference type="SAM" id="Phobius"/>
    </source>
</evidence>